<dbReference type="OrthoDB" id="419694at2759"/>
<dbReference type="AlphaFoldDB" id="A0A9P5TJK3"/>
<sequence>MDLIDLQELIESDGKYRFELLFDPLKGAEAWWIRARLWDERKYTLLPCRLVHGIRMAVYKTTLEEWNGHISRSGIPLLGKEYIQIDRTIQTEDYIDNPSPESQVFIFIDIQKCILSGLRFSYLVQISSHISRFTPLVTKGNHLNLIPPELFARVELVEARKTHLWGEDGVTMVKRWPLEPDDYDASGRRKTLLPLLGRGVHGFVDLREGVGKVGGDASASAGTGASEGGAGTGTGTERSGTGDQRTVEEAHQVLEQAEEEIQRRSPFDVQRPVWRLPEISFKTLKDGTRVKVVRARYSLPPLPLSPSDSSPSPSPRHPPLPLLQTGPYTPGGILKPWHPHSPLIPSFPRPRRERTPQFVTGYRHPQAQWVFEKRRTFHRRSRAAMLALRLVRVVVRELRWVKSHRGERTCRRRRKNPRIK</sequence>
<dbReference type="InterPro" id="IPR002745">
    <property type="entry name" value="Ptrans_KptA/Tpt1"/>
</dbReference>
<feature type="compositionally biased region" description="Low complexity" evidence="1">
    <location>
        <begin position="215"/>
        <end position="224"/>
    </location>
</feature>
<name>A0A9P5TJK3_GYMJU</name>
<dbReference type="EMBL" id="JADNYJ010000111">
    <property type="protein sequence ID" value="KAF8884045.1"/>
    <property type="molecule type" value="Genomic_DNA"/>
</dbReference>
<feature type="compositionally biased region" description="Pro residues" evidence="1">
    <location>
        <begin position="312"/>
        <end position="321"/>
    </location>
</feature>
<feature type="region of interest" description="Disordered" evidence="1">
    <location>
        <begin position="300"/>
        <end position="349"/>
    </location>
</feature>
<dbReference type="Proteomes" id="UP000724874">
    <property type="component" value="Unassembled WGS sequence"/>
</dbReference>
<organism evidence="2 3">
    <name type="scientific">Gymnopilus junonius</name>
    <name type="common">Spectacular rustgill mushroom</name>
    <name type="synonym">Gymnopilus spectabilis subsp. junonius</name>
    <dbReference type="NCBI Taxonomy" id="109634"/>
    <lineage>
        <taxon>Eukaryota</taxon>
        <taxon>Fungi</taxon>
        <taxon>Dikarya</taxon>
        <taxon>Basidiomycota</taxon>
        <taxon>Agaricomycotina</taxon>
        <taxon>Agaricomycetes</taxon>
        <taxon>Agaricomycetidae</taxon>
        <taxon>Agaricales</taxon>
        <taxon>Agaricineae</taxon>
        <taxon>Hymenogastraceae</taxon>
        <taxon>Gymnopilus</taxon>
    </lineage>
</organism>
<gene>
    <name evidence="2" type="ORF">CPB84DRAFT_175216</name>
</gene>
<accession>A0A9P5TJK3</accession>
<protein>
    <submittedName>
        <fullName evidence="2">Uncharacterized protein</fullName>
    </submittedName>
</protein>
<evidence type="ECO:0000313" key="3">
    <source>
        <dbReference type="Proteomes" id="UP000724874"/>
    </source>
</evidence>
<evidence type="ECO:0000313" key="2">
    <source>
        <dbReference type="EMBL" id="KAF8884045.1"/>
    </source>
</evidence>
<keyword evidence="3" id="KW-1185">Reference proteome</keyword>
<feature type="region of interest" description="Disordered" evidence="1">
    <location>
        <begin position="215"/>
        <end position="246"/>
    </location>
</feature>
<dbReference type="Pfam" id="PF01885">
    <property type="entry name" value="PTS_2-RNA"/>
    <property type="match status" value="1"/>
</dbReference>
<comment type="caution">
    <text evidence="2">The sequence shown here is derived from an EMBL/GenBank/DDBJ whole genome shotgun (WGS) entry which is preliminary data.</text>
</comment>
<dbReference type="GO" id="GO:0016740">
    <property type="term" value="F:transferase activity"/>
    <property type="evidence" value="ECO:0007669"/>
    <property type="project" value="InterPro"/>
</dbReference>
<proteinExistence type="predicted"/>
<dbReference type="SUPFAM" id="SSF56399">
    <property type="entry name" value="ADP-ribosylation"/>
    <property type="match status" value="1"/>
</dbReference>
<evidence type="ECO:0000256" key="1">
    <source>
        <dbReference type="SAM" id="MobiDB-lite"/>
    </source>
</evidence>
<reference evidence="2" key="1">
    <citation type="submission" date="2020-11" db="EMBL/GenBank/DDBJ databases">
        <authorList>
            <consortium name="DOE Joint Genome Institute"/>
            <person name="Ahrendt S."/>
            <person name="Riley R."/>
            <person name="Andreopoulos W."/>
            <person name="LaButti K."/>
            <person name="Pangilinan J."/>
            <person name="Ruiz-duenas F.J."/>
            <person name="Barrasa J.M."/>
            <person name="Sanchez-Garcia M."/>
            <person name="Camarero S."/>
            <person name="Miyauchi S."/>
            <person name="Serrano A."/>
            <person name="Linde D."/>
            <person name="Babiker R."/>
            <person name="Drula E."/>
            <person name="Ayuso-Fernandez I."/>
            <person name="Pacheco R."/>
            <person name="Padilla G."/>
            <person name="Ferreira P."/>
            <person name="Barriuso J."/>
            <person name="Kellner H."/>
            <person name="Castanera R."/>
            <person name="Alfaro M."/>
            <person name="Ramirez L."/>
            <person name="Pisabarro A.G."/>
            <person name="Kuo A."/>
            <person name="Tritt A."/>
            <person name="Lipzen A."/>
            <person name="He G."/>
            <person name="Yan M."/>
            <person name="Ng V."/>
            <person name="Cullen D."/>
            <person name="Martin F."/>
            <person name="Rosso M.-N."/>
            <person name="Henrissat B."/>
            <person name="Hibbett D."/>
            <person name="Martinez A.T."/>
            <person name="Grigoriev I.V."/>
        </authorList>
    </citation>
    <scope>NUCLEOTIDE SEQUENCE</scope>
    <source>
        <strain evidence="2">AH 44721</strain>
    </source>
</reference>
<feature type="compositionally biased region" description="Gly residues" evidence="1">
    <location>
        <begin position="225"/>
        <end position="234"/>
    </location>
</feature>